<organism evidence="2 3">
    <name type="scientific">Trifolium medium</name>
    <dbReference type="NCBI Taxonomy" id="97028"/>
    <lineage>
        <taxon>Eukaryota</taxon>
        <taxon>Viridiplantae</taxon>
        <taxon>Streptophyta</taxon>
        <taxon>Embryophyta</taxon>
        <taxon>Tracheophyta</taxon>
        <taxon>Spermatophyta</taxon>
        <taxon>Magnoliopsida</taxon>
        <taxon>eudicotyledons</taxon>
        <taxon>Gunneridae</taxon>
        <taxon>Pentapetalae</taxon>
        <taxon>rosids</taxon>
        <taxon>fabids</taxon>
        <taxon>Fabales</taxon>
        <taxon>Fabaceae</taxon>
        <taxon>Papilionoideae</taxon>
        <taxon>50 kb inversion clade</taxon>
        <taxon>NPAAA clade</taxon>
        <taxon>Hologalegina</taxon>
        <taxon>IRL clade</taxon>
        <taxon>Trifolieae</taxon>
        <taxon>Trifolium</taxon>
    </lineage>
</organism>
<evidence type="ECO:0000313" key="3">
    <source>
        <dbReference type="Proteomes" id="UP000265520"/>
    </source>
</evidence>
<protein>
    <submittedName>
        <fullName evidence="2">Uncharacterized protein</fullName>
    </submittedName>
</protein>
<comment type="caution">
    <text evidence="2">The sequence shown here is derived from an EMBL/GenBank/DDBJ whole genome shotgun (WGS) entry which is preliminary data.</text>
</comment>
<sequence length="27" mass="2789">GSSSVTSRPPHEVPTSLELSSSEFLAS</sequence>
<feature type="region of interest" description="Disordered" evidence="1">
    <location>
        <begin position="1"/>
        <end position="27"/>
    </location>
</feature>
<proteinExistence type="predicted"/>
<accession>A0A392TUM8</accession>
<dbReference type="EMBL" id="LXQA010664701">
    <property type="protein sequence ID" value="MCI64863.1"/>
    <property type="molecule type" value="Genomic_DNA"/>
</dbReference>
<dbReference type="Proteomes" id="UP000265520">
    <property type="component" value="Unassembled WGS sequence"/>
</dbReference>
<name>A0A392TUM8_9FABA</name>
<feature type="compositionally biased region" description="Low complexity" evidence="1">
    <location>
        <begin position="16"/>
        <end position="27"/>
    </location>
</feature>
<evidence type="ECO:0000313" key="2">
    <source>
        <dbReference type="EMBL" id="MCI64863.1"/>
    </source>
</evidence>
<feature type="non-terminal residue" evidence="2">
    <location>
        <position position="1"/>
    </location>
</feature>
<evidence type="ECO:0000256" key="1">
    <source>
        <dbReference type="SAM" id="MobiDB-lite"/>
    </source>
</evidence>
<keyword evidence="3" id="KW-1185">Reference proteome</keyword>
<dbReference type="AlphaFoldDB" id="A0A392TUM8"/>
<reference evidence="2 3" key="1">
    <citation type="journal article" date="2018" name="Front. Plant Sci.">
        <title>Red Clover (Trifolium pratense) and Zigzag Clover (T. medium) - A Picture of Genomic Similarities and Differences.</title>
        <authorList>
            <person name="Dluhosova J."/>
            <person name="Istvanek J."/>
            <person name="Nedelnik J."/>
            <person name="Repkova J."/>
        </authorList>
    </citation>
    <scope>NUCLEOTIDE SEQUENCE [LARGE SCALE GENOMIC DNA]</scope>
    <source>
        <strain evidence="3">cv. 10/8</strain>
        <tissue evidence="2">Leaf</tissue>
    </source>
</reference>